<proteinExistence type="predicted"/>
<feature type="compositionally biased region" description="Low complexity" evidence="1">
    <location>
        <begin position="151"/>
        <end position="164"/>
    </location>
</feature>
<reference evidence="2" key="1">
    <citation type="submission" date="2023-01" db="EMBL/GenBank/DDBJ databases">
        <title>Genome assembly of the deep-sea coral Lophelia pertusa.</title>
        <authorList>
            <person name="Herrera S."/>
            <person name="Cordes E."/>
        </authorList>
    </citation>
    <scope>NUCLEOTIDE SEQUENCE</scope>
    <source>
        <strain evidence="2">USNM1676648</strain>
        <tissue evidence="2">Polyp</tissue>
    </source>
</reference>
<comment type="caution">
    <text evidence="2">The sequence shown here is derived from an EMBL/GenBank/DDBJ whole genome shotgun (WGS) entry which is preliminary data.</text>
</comment>
<dbReference type="OrthoDB" id="10668135at2759"/>
<gene>
    <name evidence="2" type="ORF">OS493_006343</name>
</gene>
<dbReference type="Proteomes" id="UP001163046">
    <property type="component" value="Unassembled WGS sequence"/>
</dbReference>
<feature type="compositionally biased region" description="Polar residues" evidence="1">
    <location>
        <begin position="208"/>
        <end position="226"/>
    </location>
</feature>
<evidence type="ECO:0000256" key="1">
    <source>
        <dbReference type="SAM" id="MobiDB-lite"/>
    </source>
</evidence>
<accession>A0A9X0DAH1</accession>
<dbReference type="AlphaFoldDB" id="A0A9X0DAH1"/>
<evidence type="ECO:0000313" key="3">
    <source>
        <dbReference type="Proteomes" id="UP001163046"/>
    </source>
</evidence>
<sequence>MASSRDVYSEDDNFLIGDDFNADRQRREARQLHLSEFTTIRREAHFARYRNSFLKCDLDQTNDRIEQERRLRSAEMERARAAVVKQAEGRRKISRHQYKPSENGATAKVHSVTNGKLVSNISMSGEAKGKDLGNDHESRFVRRNQQGFRHSVTTLSLSRASSATGKRARDLAGENAPTTAMNSLQVTSSMSTGGGKASSNGRYVGNSPVHSTSPDEQQSSQINYSENAGPVDGNNESEKRSPSVSEFQSGSERNLPAKSPSVKAFNGRASRLSRRKGSATNLQDDSDATKTHAQSQSAHEQWVWKEFDKIMKGFADFLQIEHKSVNLKSEVVVDKDTRARPPQNKTLNSLSTLSPLYFRYGTSDQVAFRF</sequence>
<feature type="compositionally biased region" description="Polar residues" evidence="1">
    <location>
        <begin position="242"/>
        <end position="252"/>
    </location>
</feature>
<dbReference type="EMBL" id="MU825398">
    <property type="protein sequence ID" value="KAJ7393372.1"/>
    <property type="molecule type" value="Genomic_DNA"/>
</dbReference>
<keyword evidence="3" id="KW-1185">Reference proteome</keyword>
<organism evidence="2 3">
    <name type="scientific">Desmophyllum pertusum</name>
    <dbReference type="NCBI Taxonomy" id="174260"/>
    <lineage>
        <taxon>Eukaryota</taxon>
        <taxon>Metazoa</taxon>
        <taxon>Cnidaria</taxon>
        <taxon>Anthozoa</taxon>
        <taxon>Hexacorallia</taxon>
        <taxon>Scleractinia</taxon>
        <taxon>Caryophylliina</taxon>
        <taxon>Caryophylliidae</taxon>
        <taxon>Desmophyllum</taxon>
    </lineage>
</organism>
<protein>
    <submittedName>
        <fullName evidence="2">Uncharacterized protein</fullName>
    </submittedName>
</protein>
<feature type="compositionally biased region" description="Polar residues" evidence="1">
    <location>
        <begin position="176"/>
        <end position="201"/>
    </location>
</feature>
<name>A0A9X0DAH1_9CNID</name>
<feature type="region of interest" description="Disordered" evidence="1">
    <location>
        <begin position="140"/>
        <end position="298"/>
    </location>
</feature>
<evidence type="ECO:0000313" key="2">
    <source>
        <dbReference type="EMBL" id="KAJ7393372.1"/>
    </source>
</evidence>